<reference evidence="1 2" key="1">
    <citation type="submission" date="2021-06" db="EMBL/GenBank/DDBJ databases">
        <title>Caerostris darwini draft genome.</title>
        <authorList>
            <person name="Kono N."/>
            <person name="Arakawa K."/>
        </authorList>
    </citation>
    <scope>NUCLEOTIDE SEQUENCE [LARGE SCALE GENOMIC DNA]</scope>
</reference>
<evidence type="ECO:0000313" key="2">
    <source>
        <dbReference type="Proteomes" id="UP001054837"/>
    </source>
</evidence>
<dbReference type="EMBL" id="BPLQ01012194">
    <property type="protein sequence ID" value="GIY63538.1"/>
    <property type="molecule type" value="Genomic_DNA"/>
</dbReference>
<evidence type="ECO:0000313" key="1">
    <source>
        <dbReference type="EMBL" id="GIY63538.1"/>
    </source>
</evidence>
<proteinExistence type="predicted"/>
<dbReference type="Proteomes" id="UP001054837">
    <property type="component" value="Unassembled WGS sequence"/>
</dbReference>
<gene>
    <name evidence="1" type="ORF">CDAR_442131</name>
</gene>
<organism evidence="1 2">
    <name type="scientific">Caerostris darwini</name>
    <dbReference type="NCBI Taxonomy" id="1538125"/>
    <lineage>
        <taxon>Eukaryota</taxon>
        <taxon>Metazoa</taxon>
        <taxon>Ecdysozoa</taxon>
        <taxon>Arthropoda</taxon>
        <taxon>Chelicerata</taxon>
        <taxon>Arachnida</taxon>
        <taxon>Araneae</taxon>
        <taxon>Araneomorphae</taxon>
        <taxon>Entelegynae</taxon>
        <taxon>Araneoidea</taxon>
        <taxon>Araneidae</taxon>
        <taxon>Caerostris</taxon>
    </lineage>
</organism>
<protein>
    <submittedName>
        <fullName evidence="1">Uncharacterized protein</fullName>
    </submittedName>
</protein>
<sequence length="111" mass="12645">MVLSPLLGVKITDVEECVTHWIMEKGIRVALPFENARHLEYFSRHVYGVTRRRTEPELAIKRSQAPRANGGIVWRALQPVRASPTQCPNLDNAANGRVLKCHYRVCLLLLK</sequence>
<accession>A0AAV4V0H2</accession>
<name>A0AAV4V0H2_9ARAC</name>
<dbReference type="AlphaFoldDB" id="A0AAV4V0H2"/>
<keyword evidence="2" id="KW-1185">Reference proteome</keyword>
<comment type="caution">
    <text evidence="1">The sequence shown here is derived from an EMBL/GenBank/DDBJ whole genome shotgun (WGS) entry which is preliminary data.</text>
</comment>